<evidence type="ECO:0000313" key="2">
    <source>
        <dbReference type="EMBL" id="KGC15418.1"/>
    </source>
</evidence>
<protein>
    <submittedName>
        <fullName evidence="2">Uncharacterized protein</fullName>
    </submittedName>
</protein>
<reference evidence="2 3" key="1">
    <citation type="submission" date="2014-04" db="EMBL/GenBank/DDBJ databases">
        <authorList>
            <person name="Bishop-Lilly K.A."/>
            <person name="Broomall S.M."/>
            <person name="Chain P.S."/>
            <person name="Chertkov O."/>
            <person name="Coyne S.R."/>
            <person name="Daligault H.E."/>
            <person name="Davenport K.W."/>
            <person name="Erkkila T."/>
            <person name="Frey K.G."/>
            <person name="Gibbons H.S."/>
            <person name="Gu W."/>
            <person name="Jaissle J."/>
            <person name="Johnson S.L."/>
            <person name="Koroleva G.I."/>
            <person name="Ladner J.T."/>
            <person name="Lo C.-C."/>
            <person name="Minogue T.D."/>
            <person name="Munk C."/>
            <person name="Palacios G.F."/>
            <person name="Redden C.L."/>
            <person name="Rosenzweig C.N."/>
            <person name="Scholz M.B."/>
            <person name="Teshima H."/>
            <person name="Xu Y."/>
        </authorList>
    </citation>
    <scope>NUCLEOTIDE SEQUENCE [LARGE SCALE GENOMIC DNA]</scope>
    <source>
        <strain evidence="3">gladioli</strain>
    </source>
</reference>
<dbReference type="AlphaFoldDB" id="A0AAW3F3W1"/>
<keyword evidence="1" id="KW-0175">Coiled coil</keyword>
<name>A0AAW3F3W1_BURGA</name>
<accession>A0AAW3F3W1</accession>
<evidence type="ECO:0000256" key="1">
    <source>
        <dbReference type="SAM" id="Coils"/>
    </source>
</evidence>
<organism evidence="2 3">
    <name type="scientific">Burkholderia gladioli</name>
    <name type="common">Pseudomonas marginata</name>
    <name type="synonym">Phytomonas marginata</name>
    <dbReference type="NCBI Taxonomy" id="28095"/>
    <lineage>
        <taxon>Bacteria</taxon>
        <taxon>Pseudomonadati</taxon>
        <taxon>Pseudomonadota</taxon>
        <taxon>Betaproteobacteria</taxon>
        <taxon>Burkholderiales</taxon>
        <taxon>Burkholderiaceae</taxon>
        <taxon>Burkholderia</taxon>
    </lineage>
</organism>
<dbReference type="EMBL" id="JPGG01000016">
    <property type="protein sequence ID" value="KGC15418.1"/>
    <property type="molecule type" value="Genomic_DNA"/>
</dbReference>
<feature type="coiled-coil region" evidence="1">
    <location>
        <begin position="29"/>
        <end position="56"/>
    </location>
</feature>
<dbReference type="RefSeq" id="WP_155308288.1">
    <property type="nucleotide sequence ID" value="NZ_CADFAS010000012.1"/>
</dbReference>
<evidence type="ECO:0000313" key="3">
    <source>
        <dbReference type="Proteomes" id="UP000029590"/>
    </source>
</evidence>
<proteinExistence type="predicted"/>
<comment type="caution">
    <text evidence="2">The sequence shown here is derived from an EMBL/GenBank/DDBJ whole genome shotgun (WGS) entry which is preliminary data.</text>
</comment>
<dbReference type="Proteomes" id="UP000029590">
    <property type="component" value="Unassembled WGS sequence"/>
</dbReference>
<gene>
    <name evidence="2" type="ORF">DM48_341</name>
</gene>
<sequence length="56" mass="6207">MIFTSELIVRVGILQRQIVEASAKGFSKNGAALKLVNELKDLVDDLEAKATEEYLK</sequence>